<reference evidence="1" key="2">
    <citation type="submission" date="2021-03" db="UniProtKB">
        <authorList>
            <consortium name="EnsemblPlants"/>
        </authorList>
    </citation>
    <scope>IDENTIFICATION</scope>
</reference>
<name>A0A803Q3P7_CANSA</name>
<dbReference type="Gramene" id="evm.model.07.1727">
    <property type="protein sequence ID" value="cds.evm.model.07.1727"/>
    <property type="gene ID" value="evm.TU.07.1727"/>
</dbReference>
<keyword evidence="2" id="KW-1185">Reference proteome</keyword>
<proteinExistence type="predicted"/>
<organism evidence="1 2">
    <name type="scientific">Cannabis sativa</name>
    <name type="common">Hemp</name>
    <name type="synonym">Marijuana</name>
    <dbReference type="NCBI Taxonomy" id="3483"/>
    <lineage>
        <taxon>Eukaryota</taxon>
        <taxon>Viridiplantae</taxon>
        <taxon>Streptophyta</taxon>
        <taxon>Embryophyta</taxon>
        <taxon>Tracheophyta</taxon>
        <taxon>Spermatophyta</taxon>
        <taxon>Magnoliopsida</taxon>
        <taxon>eudicotyledons</taxon>
        <taxon>Gunneridae</taxon>
        <taxon>Pentapetalae</taxon>
        <taxon>rosids</taxon>
        <taxon>fabids</taxon>
        <taxon>Rosales</taxon>
        <taxon>Cannabaceae</taxon>
        <taxon>Cannabis</taxon>
    </lineage>
</organism>
<dbReference type="AlphaFoldDB" id="A0A803Q3P7"/>
<evidence type="ECO:0000313" key="2">
    <source>
        <dbReference type="Proteomes" id="UP000596661"/>
    </source>
</evidence>
<dbReference type="Proteomes" id="UP000596661">
    <property type="component" value="Chromosome 7"/>
</dbReference>
<accession>A0A803Q3P7</accession>
<sequence length="78" mass="8902">MDASITDRYIRRGRPGIGGIRMGGLSRYFFTLSNTFWKFSFLVSIFSQRWGILAEQFKDRLTDGCELGNELAGLLYPS</sequence>
<reference evidence="1" key="1">
    <citation type="submission" date="2018-11" db="EMBL/GenBank/DDBJ databases">
        <authorList>
            <person name="Grassa J C."/>
        </authorList>
    </citation>
    <scope>NUCLEOTIDE SEQUENCE [LARGE SCALE GENOMIC DNA]</scope>
</reference>
<dbReference type="EMBL" id="UZAU01000674">
    <property type="status" value="NOT_ANNOTATED_CDS"/>
    <property type="molecule type" value="Genomic_DNA"/>
</dbReference>
<evidence type="ECO:0000313" key="1">
    <source>
        <dbReference type="EnsemblPlants" id="cds.evm.model.07.1727"/>
    </source>
</evidence>
<protein>
    <submittedName>
        <fullName evidence="1">Uncharacterized protein</fullName>
    </submittedName>
</protein>
<dbReference type="EnsemblPlants" id="evm.model.07.1727">
    <property type="protein sequence ID" value="cds.evm.model.07.1727"/>
    <property type="gene ID" value="evm.TU.07.1727"/>
</dbReference>